<reference evidence="4 5" key="1">
    <citation type="submission" date="2019-06" db="EMBL/GenBank/DDBJ databases">
        <title>Sequencing the genomes of 1000 actinobacteria strains.</title>
        <authorList>
            <person name="Klenk H.-P."/>
        </authorList>
    </citation>
    <scope>NUCLEOTIDE SEQUENCE [LARGE SCALE GENOMIC DNA]</scope>
    <source>
        <strain evidence="4 5">DSM 18935</strain>
    </source>
</reference>
<dbReference type="InterPro" id="IPR002645">
    <property type="entry name" value="STAS_dom"/>
</dbReference>
<accession>A0A560WDV4</accession>
<dbReference type="InterPro" id="IPR003658">
    <property type="entry name" value="Anti-sigma_ant"/>
</dbReference>
<dbReference type="GO" id="GO:0043856">
    <property type="term" value="F:anti-sigma factor antagonist activity"/>
    <property type="evidence" value="ECO:0007669"/>
    <property type="project" value="InterPro"/>
</dbReference>
<dbReference type="EMBL" id="VIUW01000002">
    <property type="protein sequence ID" value="TWD15710.1"/>
    <property type="molecule type" value="Genomic_DNA"/>
</dbReference>
<dbReference type="RefSeq" id="WP_144856637.1">
    <property type="nucleotide sequence ID" value="NZ_BAAAYT010000001.1"/>
</dbReference>
<comment type="similarity">
    <text evidence="1 2">Belongs to the anti-sigma-factor antagonist family.</text>
</comment>
<organism evidence="4 5">
    <name type="scientific">Marihabitans asiaticum</name>
    <dbReference type="NCBI Taxonomy" id="415218"/>
    <lineage>
        <taxon>Bacteria</taxon>
        <taxon>Bacillati</taxon>
        <taxon>Actinomycetota</taxon>
        <taxon>Actinomycetes</taxon>
        <taxon>Micrococcales</taxon>
        <taxon>Intrasporangiaceae</taxon>
        <taxon>Marihabitans</taxon>
    </lineage>
</organism>
<evidence type="ECO:0000313" key="5">
    <source>
        <dbReference type="Proteomes" id="UP000315628"/>
    </source>
</evidence>
<dbReference type="SUPFAM" id="SSF52091">
    <property type="entry name" value="SpoIIaa-like"/>
    <property type="match status" value="1"/>
</dbReference>
<keyword evidence="5" id="KW-1185">Reference proteome</keyword>
<dbReference type="PANTHER" id="PTHR33495">
    <property type="entry name" value="ANTI-SIGMA FACTOR ANTAGONIST TM_1081-RELATED-RELATED"/>
    <property type="match status" value="1"/>
</dbReference>
<comment type="caution">
    <text evidence="4">The sequence shown here is derived from an EMBL/GenBank/DDBJ whole genome shotgun (WGS) entry which is preliminary data.</text>
</comment>
<dbReference type="CDD" id="cd07043">
    <property type="entry name" value="STAS_anti-anti-sigma_factors"/>
    <property type="match status" value="1"/>
</dbReference>
<dbReference type="InterPro" id="IPR036513">
    <property type="entry name" value="STAS_dom_sf"/>
</dbReference>
<evidence type="ECO:0000313" key="4">
    <source>
        <dbReference type="EMBL" id="TWD15710.1"/>
    </source>
</evidence>
<dbReference type="OrthoDB" id="9793697at2"/>
<protein>
    <recommendedName>
        <fullName evidence="2">Anti-sigma factor antagonist</fullName>
    </recommendedName>
</protein>
<dbReference type="Pfam" id="PF01740">
    <property type="entry name" value="STAS"/>
    <property type="match status" value="1"/>
</dbReference>
<dbReference type="Gene3D" id="3.30.750.24">
    <property type="entry name" value="STAS domain"/>
    <property type="match status" value="1"/>
</dbReference>
<evidence type="ECO:0000256" key="1">
    <source>
        <dbReference type="ARBA" id="ARBA00009013"/>
    </source>
</evidence>
<evidence type="ECO:0000259" key="3">
    <source>
        <dbReference type="PROSITE" id="PS50801"/>
    </source>
</evidence>
<gene>
    <name evidence="4" type="ORF">FB557_1232</name>
</gene>
<dbReference type="AlphaFoldDB" id="A0A560WDV4"/>
<dbReference type="PROSITE" id="PS50801">
    <property type="entry name" value="STAS"/>
    <property type="match status" value="1"/>
</dbReference>
<feature type="domain" description="STAS" evidence="3">
    <location>
        <begin position="3"/>
        <end position="112"/>
    </location>
</feature>
<dbReference type="Proteomes" id="UP000315628">
    <property type="component" value="Unassembled WGS sequence"/>
</dbReference>
<dbReference type="PANTHER" id="PTHR33495:SF2">
    <property type="entry name" value="ANTI-SIGMA FACTOR ANTAGONIST TM_1081-RELATED"/>
    <property type="match status" value="1"/>
</dbReference>
<proteinExistence type="inferred from homology"/>
<dbReference type="NCBIfam" id="TIGR00377">
    <property type="entry name" value="ant_ant_sig"/>
    <property type="match status" value="1"/>
</dbReference>
<evidence type="ECO:0000256" key="2">
    <source>
        <dbReference type="RuleBase" id="RU003749"/>
    </source>
</evidence>
<name>A0A560WDV4_9MICO</name>
<sequence length="121" mass="12949">MTLTLATSETHDVAVVACSGEIDATNAGRLRDAVQEQIQAGHLHVALDLTEVTFLDSTGLGVIVGRLKTLRREGGALTIAVTAPRVRRVFEITGLDKVFTLHESIDEAAREAGEARDTARL</sequence>